<gene>
    <name evidence="2" type="ORF">N0F65_011380</name>
</gene>
<dbReference type="InterPro" id="IPR052942">
    <property type="entry name" value="LPS_cholinephosphotransferase"/>
</dbReference>
<dbReference type="AlphaFoldDB" id="A0AAV2Z7V3"/>
<comment type="caution">
    <text evidence="2">The sequence shown here is derived from an EMBL/GenBank/DDBJ whole genome shotgun (WGS) entry which is preliminary data.</text>
</comment>
<dbReference type="PANTHER" id="PTHR43404:SF1">
    <property type="entry name" value="MNN4P"/>
    <property type="match status" value="1"/>
</dbReference>
<organism evidence="2 3">
    <name type="scientific">Lagenidium giganteum</name>
    <dbReference type="NCBI Taxonomy" id="4803"/>
    <lineage>
        <taxon>Eukaryota</taxon>
        <taxon>Sar</taxon>
        <taxon>Stramenopiles</taxon>
        <taxon>Oomycota</taxon>
        <taxon>Peronosporomycetes</taxon>
        <taxon>Pythiales</taxon>
        <taxon>Pythiaceae</taxon>
    </lineage>
</organism>
<protein>
    <recommendedName>
        <fullName evidence="1">LicD/FKTN/FKRP nucleotidyltransferase domain-containing protein</fullName>
    </recommendedName>
</protein>
<keyword evidence="3" id="KW-1185">Reference proteome</keyword>
<reference evidence="2" key="2">
    <citation type="journal article" date="2023" name="Microbiol Resour">
        <title>Decontamination and Annotation of the Draft Genome Sequence of the Oomycete Lagenidium giganteum ARSEF 373.</title>
        <authorList>
            <person name="Morgan W.R."/>
            <person name="Tartar A."/>
        </authorList>
    </citation>
    <scope>NUCLEOTIDE SEQUENCE</scope>
    <source>
        <strain evidence="2">ARSEF 373</strain>
    </source>
</reference>
<dbReference type="PANTHER" id="PTHR43404">
    <property type="entry name" value="LIPOPOLYSACCHARIDE CHOLINEPHOSPHOTRANSFERASE LICD"/>
    <property type="match status" value="1"/>
</dbReference>
<reference evidence="2" key="1">
    <citation type="submission" date="2022-11" db="EMBL/GenBank/DDBJ databases">
        <authorList>
            <person name="Morgan W.R."/>
            <person name="Tartar A."/>
        </authorList>
    </citation>
    <scope>NUCLEOTIDE SEQUENCE</scope>
    <source>
        <strain evidence="2">ARSEF 373</strain>
    </source>
</reference>
<dbReference type="EMBL" id="DAKRPA010000044">
    <property type="protein sequence ID" value="DBA01624.1"/>
    <property type="molecule type" value="Genomic_DNA"/>
</dbReference>
<proteinExistence type="predicted"/>
<evidence type="ECO:0000313" key="3">
    <source>
        <dbReference type="Proteomes" id="UP001146120"/>
    </source>
</evidence>
<evidence type="ECO:0000313" key="2">
    <source>
        <dbReference type="EMBL" id="DBA01624.1"/>
    </source>
</evidence>
<dbReference type="Pfam" id="PF04991">
    <property type="entry name" value="LicD"/>
    <property type="match status" value="1"/>
</dbReference>
<sequence length="221" mass="25424">MELPLNATTGCVALPPGHRDPKFYREEACYTRAQVRQILVDLVFNMTLLLETHKLTYFLESGTLLGAFREGGVIRHDFDADLSIDTPSFVYLRDHVIDVPAAYHLAVYNNSATPDERDEKLPVRFIHKESALYVDVFEFLDWEEEATGKKMVGPVVSWCFFNCKGCELVPYLGRKLRVPPEWIYPVVDCGFEGRTLKCPRETQKYLTHMFGPDFMIPIDDH</sequence>
<accession>A0AAV2Z7V3</accession>
<evidence type="ECO:0000259" key="1">
    <source>
        <dbReference type="Pfam" id="PF04991"/>
    </source>
</evidence>
<feature type="domain" description="LicD/FKTN/FKRP nucleotidyltransferase" evidence="1">
    <location>
        <begin position="52"/>
        <end position="104"/>
    </location>
</feature>
<name>A0AAV2Z7V3_9STRA</name>
<dbReference type="Proteomes" id="UP001146120">
    <property type="component" value="Unassembled WGS sequence"/>
</dbReference>
<dbReference type="InterPro" id="IPR007074">
    <property type="entry name" value="LicD/FKTN/FKRP_NTP_transf"/>
</dbReference>
<dbReference type="GO" id="GO:0009100">
    <property type="term" value="P:glycoprotein metabolic process"/>
    <property type="evidence" value="ECO:0007669"/>
    <property type="project" value="UniProtKB-ARBA"/>
</dbReference>